<feature type="chain" id="PRO_5045512864" evidence="1">
    <location>
        <begin position="33"/>
        <end position="352"/>
    </location>
</feature>
<evidence type="ECO:0000313" key="4">
    <source>
        <dbReference type="Proteomes" id="UP001501414"/>
    </source>
</evidence>
<dbReference type="RefSeq" id="WP_344018694.1">
    <property type="nucleotide sequence ID" value="NZ_BAAAJK010000004.1"/>
</dbReference>
<protein>
    <submittedName>
        <fullName evidence="3">ABC transporter substrate-binding protein</fullName>
    </submittedName>
</protein>
<feature type="signal peptide" evidence="1">
    <location>
        <begin position="1"/>
        <end position="32"/>
    </location>
</feature>
<dbReference type="Pfam" id="PF09084">
    <property type="entry name" value="NMT1"/>
    <property type="match status" value="1"/>
</dbReference>
<dbReference type="EMBL" id="BAAAJK010000004">
    <property type="protein sequence ID" value="GAA1382268.1"/>
    <property type="molecule type" value="Genomic_DNA"/>
</dbReference>
<dbReference type="PROSITE" id="PS51318">
    <property type="entry name" value="TAT"/>
    <property type="match status" value="1"/>
</dbReference>
<dbReference type="PANTHER" id="PTHR31528:SF3">
    <property type="entry name" value="THIAMINE BIOSYNTHESIS PROTEIN HI_0357-RELATED"/>
    <property type="match status" value="1"/>
</dbReference>
<evidence type="ECO:0000256" key="1">
    <source>
        <dbReference type="SAM" id="SignalP"/>
    </source>
</evidence>
<name>A0ABP4I978_9PSEU</name>
<keyword evidence="4" id="KW-1185">Reference proteome</keyword>
<dbReference type="Gene3D" id="3.40.190.10">
    <property type="entry name" value="Periplasmic binding protein-like II"/>
    <property type="match status" value="2"/>
</dbReference>
<proteinExistence type="predicted"/>
<dbReference type="InterPro" id="IPR027939">
    <property type="entry name" value="NMT1/THI5"/>
</dbReference>
<comment type="caution">
    <text evidence="3">The sequence shown here is derived from an EMBL/GenBank/DDBJ whole genome shotgun (WGS) entry which is preliminary data.</text>
</comment>
<dbReference type="PANTHER" id="PTHR31528">
    <property type="entry name" value="4-AMINO-5-HYDROXYMETHYL-2-METHYLPYRIMIDINE PHOSPHATE SYNTHASE THI11-RELATED"/>
    <property type="match status" value="1"/>
</dbReference>
<accession>A0ABP4I978</accession>
<dbReference type="InterPro" id="IPR015168">
    <property type="entry name" value="SsuA/THI5"/>
</dbReference>
<sequence length="352" mass="37449">MTDTPTWSRRRLLRTAAFAGLGLAAAPGLLTACGGGGGDAATVRVALGWIANVEFAGFWLAQDRGYYEEEGLQVEFIPGGPNAPQPTATLAAGGAEIAVPVALQAFLSAVNEGNDFVTYATMFQSAPSALLSLADRPVRTAADLVGARVLGQQGVQPYIEAAMRLAGVPTDYTFIPAGFEPSPLLEGQGDVYTCFATNQPIYLEQQGMVEGTDFFVTTYEEMGLPQYAGMLCSDRAWLDANRDTVVRFMRATVRGWQDNAADPAVAANLAVTDFGADLGLDLEQQIRENELQLEFTTSELTERSGLLRIDPDRMAGPIYEAYTAAGVAPLPEVGTVVDTSILDDVFEGQATV</sequence>
<dbReference type="SUPFAM" id="SSF53850">
    <property type="entry name" value="Periplasmic binding protein-like II"/>
    <property type="match status" value="1"/>
</dbReference>
<reference evidence="4" key="1">
    <citation type="journal article" date="2019" name="Int. J. Syst. Evol. Microbiol.">
        <title>The Global Catalogue of Microorganisms (GCM) 10K type strain sequencing project: providing services to taxonomists for standard genome sequencing and annotation.</title>
        <authorList>
            <consortium name="The Broad Institute Genomics Platform"/>
            <consortium name="The Broad Institute Genome Sequencing Center for Infectious Disease"/>
            <person name="Wu L."/>
            <person name="Ma J."/>
        </authorList>
    </citation>
    <scope>NUCLEOTIDE SEQUENCE [LARGE SCALE GENOMIC DNA]</scope>
    <source>
        <strain evidence="4">JCM 11896</strain>
    </source>
</reference>
<feature type="domain" description="SsuA/THI5-like" evidence="2">
    <location>
        <begin position="52"/>
        <end position="264"/>
    </location>
</feature>
<organism evidence="3 4">
    <name type="scientific">Pseudonocardia kongjuensis</name>
    <dbReference type="NCBI Taxonomy" id="102227"/>
    <lineage>
        <taxon>Bacteria</taxon>
        <taxon>Bacillati</taxon>
        <taxon>Actinomycetota</taxon>
        <taxon>Actinomycetes</taxon>
        <taxon>Pseudonocardiales</taxon>
        <taxon>Pseudonocardiaceae</taxon>
        <taxon>Pseudonocardia</taxon>
    </lineage>
</organism>
<evidence type="ECO:0000313" key="3">
    <source>
        <dbReference type="EMBL" id="GAA1382268.1"/>
    </source>
</evidence>
<dbReference type="InterPro" id="IPR006311">
    <property type="entry name" value="TAT_signal"/>
</dbReference>
<gene>
    <name evidence="3" type="ORF">GCM10009613_09830</name>
</gene>
<evidence type="ECO:0000259" key="2">
    <source>
        <dbReference type="Pfam" id="PF09084"/>
    </source>
</evidence>
<keyword evidence="1" id="KW-0732">Signal</keyword>
<dbReference type="Proteomes" id="UP001501414">
    <property type="component" value="Unassembled WGS sequence"/>
</dbReference>